<organism evidence="2 3">
    <name type="scientific">Eumeta variegata</name>
    <name type="common">Bagworm moth</name>
    <name type="synonym">Eumeta japonica</name>
    <dbReference type="NCBI Taxonomy" id="151549"/>
    <lineage>
        <taxon>Eukaryota</taxon>
        <taxon>Metazoa</taxon>
        <taxon>Ecdysozoa</taxon>
        <taxon>Arthropoda</taxon>
        <taxon>Hexapoda</taxon>
        <taxon>Insecta</taxon>
        <taxon>Pterygota</taxon>
        <taxon>Neoptera</taxon>
        <taxon>Endopterygota</taxon>
        <taxon>Lepidoptera</taxon>
        <taxon>Glossata</taxon>
        <taxon>Ditrysia</taxon>
        <taxon>Tineoidea</taxon>
        <taxon>Psychidae</taxon>
        <taxon>Oiketicinae</taxon>
        <taxon>Eumeta</taxon>
    </lineage>
</organism>
<comment type="caution">
    <text evidence="2">The sequence shown here is derived from an EMBL/GenBank/DDBJ whole genome shotgun (WGS) entry which is preliminary data.</text>
</comment>
<name>A0A4C1XVU3_EUMVA</name>
<gene>
    <name evidence="2" type="ORF">EVAR_41070_1</name>
</gene>
<sequence length="186" mass="20860">MVAKRGCDQQVSEKVFVLNSSELLMNVCWKIFESCKTAKEVWENLRRALDDNGLTRRVGLLKNFVNTTLESNEQSKVKRGPRCCNCNNHGHFAKFCTSAKGNKAEHEKGKKDTGFLAACSGKNSEKWFMDSGASMHVTGNRHWMYNVTEPPWQSVKQQYGGGRRAEAYVSGMVLNGISTFRALSPT</sequence>
<dbReference type="Pfam" id="PF22936">
    <property type="entry name" value="Pol_BBD"/>
    <property type="match status" value="1"/>
</dbReference>
<proteinExistence type="predicted"/>
<dbReference type="InterPro" id="IPR054722">
    <property type="entry name" value="PolX-like_BBD"/>
</dbReference>
<evidence type="ECO:0000259" key="1">
    <source>
        <dbReference type="Pfam" id="PF22936"/>
    </source>
</evidence>
<reference evidence="2 3" key="1">
    <citation type="journal article" date="2019" name="Commun. Biol.">
        <title>The bagworm genome reveals a unique fibroin gene that provides high tensile strength.</title>
        <authorList>
            <person name="Kono N."/>
            <person name="Nakamura H."/>
            <person name="Ohtoshi R."/>
            <person name="Tomita M."/>
            <person name="Numata K."/>
            <person name="Arakawa K."/>
        </authorList>
    </citation>
    <scope>NUCLEOTIDE SEQUENCE [LARGE SCALE GENOMIC DNA]</scope>
</reference>
<dbReference type="Proteomes" id="UP000299102">
    <property type="component" value="Unassembled WGS sequence"/>
</dbReference>
<evidence type="ECO:0000313" key="3">
    <source>
        <dbReference type="Proteomes" id="UP000299102"/>
    </source>
</evidence>
<evidence type="ECO:0000313" key="2">
    <source>
        <dbReference type="EMBL" id="GBP66275.1"/>
    </source>
</evidence>
<feature type="domain" description="Retrovirus-related Pol polyprotein from transposon TNT 1-94-like beta-barrel" evidence="1">
    <location>
        <begin position="127"/>
        <end position="173"/>
    </location>
</feature>
<dbReference type="OrthoDB" id="7920740at2759"/>
<protein>
    <recommendedName>
        <fullName evidence="1">Retrovirus-related Pol polyprotein from transposon TNT 1-94-like beta-barrel domain-containing protein</fullName>
    </recommendedName>
</protein>
<keyword evidence="3" id="KW-1185">Reference proteome</keyword>
<dbReference type="EMBL" id="BGZK01000953">
    <property type="protein sequence ID" value="GBP66275.1"/>
    <property type="molecule type" value="Genomic_DNA"/>
</dbReference>
<accession>A0A4C1XVU3</accession>
<dbReference type="AlphaFoldDB" id="A0A4C1XVU3"/>